<evidence type="ECO:0000256" key="7">
    <source>
        <dbReference type="ARBA" id="ARBA00022777"/>
    </source>
</evidence>
<dbReference type="InterPro" id="IPR050351">
    <property type="entry name" value="BphY/WalK/GraS-like"/>
</dbReference>
<keyword evidence="10" id="KW-0812">Transmembrane</keyword>
<dbReference type="CDD" id="cd00075">
    <property type="entry name" value="HATPase"/>
    <property type="match status" value="1"/>
</dbReference>
<dbReference type="InterPro" id="IPR005467">
    <property type="entry name" value="His_kinase_dom"/>
</dbReference>
<evidence type="ECO:0000256" key="3">
    <source>
        <dbReference type="ARBA" id="ARBA00012438"/>
    </source>
</evidence>
<dbReference type="Gene3D" id="3.30.565.10">
    <property type="entry name" value="Histidine kinase-like ATPase, C-terminal domain"/>
    <property type="match status" value="1"/>
</dbReference>
<organism evidence="12 13">
    <name type="scientific">Viridibacillus soli</name>
    <dbReference type="NCBI Taxonomy" id="2798301"/>
    <lineage>
        <taxon>Bacteria</taxon>
        <taxon>Bacillati</taxon>
        <taxon>Bacillota</taxon>
        <taxon>Bacilli</taxon>
        <taxon>Bacillales</taxon>
        <taxon>Caryophanaceae</taxon>
        <taxon>Viridibacillus</taxon>
    </lineage>
</organism>
<dbReference type="InterPro" id="IPR036097">
    <property type="entry name" value="HisK_dim/P_sf"/>
</dbReference>
<dbReference type="GO" id="GO:0016301">
    <property type="term" value="F:kinase activity"/>
    <property type="evidence" value="ECO:0007669"/>
    <property type="project" value="UniProtKB-KW"/>
</dbReference>
<sequence length="414" mass="48134">MFNSIRNKLTLLYAACYFLFILVFIVVLYFSLIKLMENEQLDELESYYIKEQHDFVEHKDDKEKHLTFDPNRNFFYYIYTNDHTLVHGDESFKGLYKELENIFQHEDASKSMNRNLEWKEQHFLLLKKPIKSANKVDGYIILGKSVTTQHHFFQKMIWLLIVLTCIFSLFIGFLSNYLAGKAIVPIKQSFEKQKKFVADASHELRTPLSIFYSSLDLLEIDEANNLTPFGKELIVDLKEESQLMKELLEKLLFLARHDQNQWFHKKEVFDLSEMLSKVSTKFERTIPSTISFNAHIEKNIRLIGDSTRIREIMFILLDNAVQYTKEGTISVSLLKEDSTIKILVQDTGIGIHPDELSLIFNRFYRSDASRERNGTGLGLAIAKAGVQQHDGTIHVTSQEGKGTSFTVFFPIPKD</sequence>
<dbReference type="PANTHER" id="PTHR45453">
    <property type="entry name" value="PHOSPHATE REGULON SENSOR PROTEIN PHOR"/>
    <property type="match status" value="1"/>
</dbReference>
<dbReference type="SUPFAM" id="SSF55874">
    <property type="entry name" value="ATPase domain of HSP90 chaperone/DNA topoisomerase II/histidine kinase"/>
    <property type="match status" value="1"/>
</dbReference>
<protein>
    <recommendedName>
        <fullName evidence="3">histidine kinase</fullName>
        <ecNumber evidence="3">2.7.13.3</ecNumber>
    </recommendedName>
</protein>
<comment type="subcellular location">
    <subcellularLocation>
        <location evidence="2">Membrane</location>
    </subcellularLocation>
</comment>
<dbReference type="InterPro" id="IPR003594">
    <property type="entry name" value="HATPase_dom"/>
</dbReference>
<proteinExistence type="predicted"/>
<evidence type="ECO:0000256" key="6">
    <source>
        <dbReference type="ARBA" id="ARBA00022741"/>
    </source>
</evidence>
<dbReference type="PANTHER" id="PTHR45453:SF1">
    <property type="entry name" value="PHOSPHATE REGULON SENSOR PROTEIN PHOR"/>
    <property type="match status" value="1"/>
</dbReference>
<evidence type="ECO:0000256" key="4">
    <source>
        <dbReference type="ARBA" id="ARBA00022553"/>
    </source>
</evidence>
<dbReference type="InterPro" id="IPR036890">
    <property type="entry name" value="HATPase_C_sf"/>
</dbReference>
<keyword evidence="7 12" id="KW-0418">Kinase</keyword>
<dbReference type="SUPFAM" id="SSF47384">
    <property type="entry name" value="Homodimeric domain of signal transducing histidine kinase"/>
    <property type="match status" value="1"/>
</dbReference>
<dbReference type="PROSITE" id="PS50109">
    <property type="entry name" value="HIS_KIN"/>
    <property type="match status" value="1"/>
</dbReference>
<evidence type="ECO:0000256" key="10">
    <source>
        <dbReference type="SAM" id="Phobius"/>
    </source>
</evidence>
<keyword evidence="5" id="KW-0808">Transferase</keyword>
<dbReference type="CDD" id="cd00082">
    <property type="entry name" value="HisKA"/>
    <property type="match status" value="1"/>
</dbReference>
<evidence type="ECO:0000256" key="9">
    <source>
        <dbReference type="ARBA" id="ARBA00023012"/>
    </source>
</evidence>
<feature type="transmembrane region" description="Helical" evidence="10">
    <location>
        <begin position="157"/>
        <end position="179"/>
    </location>
</feature>
<evidence type="ECO:0000256" key="5">
    <source>
        <dbReference type="ARBA" id="ARBA00022679"/>
    </source>
</evidence>
<evidence type="ECO:0000256" key="8">
    <source>
        <dbReference type="ARBA" id="ARBA00022840"/>
    </source>
</evidence>
<keyword evidence="4" id="KW-0597">Phosphoprotein</keyword>
<dbReference type="InterPro" id="IPR003661">
    <property type="entry name" value="HisK_dim/P_dom"/>
</dbReference>
<evidence type="ECO:0000256" key="1">
    <source>
        <dbReference type="ARBA" id="ARBA00000085"/>
    </source>
</evidence>
<reference evidence="12 13" key="1">
    <citation type="submission" date="2020-12" db="EMBL/GenBank/DDBJ databases">
        <title>YIM B01967 draft genome.</title>
        <authorList>
            <person name="Yan X."/>
        </authorList>
    </citation>
    <scope>NUCLEOTIDE SEQUENCE [LARGE SCALE GENOMIC DNA]</scope>
    <source>
        <strain evidence="12 13">YIM B01967</strain>
    </source>
</reference>
<evidence type="ECO:0000256" key="2">
    <source>
        <dbReference type="ARBA" id="ARBA00004370"/>
    </source>
</evidence>
<gene>
    <name evidence="12" type="ORF">JFL43_21820</name>
</gene>
<dbReference type="InterPro" id="IPR004358">
    <property type="entry name" value="Sig_transdc_His_kin-like_C"/>
</dbReference>
<comment type="caution">
    <text evidence="12">The sequence shown here is derived from an EMBL/GenBank/DDBJ whole genome shotgun (WGS) entry which is preliminary data.</text>
</comment>
<dbReference type="Proteomes" id="UP000618943">
    <property type="component" value="Unassembled WGS sequence"/>
</dbReference>
<dbReference type="SMART" id="SM00388">
    <property type="entry name" value="HisKA"/>
    <property type="match status" value="1"/>
</dbReference>
<evidence type="ECO:0000259" key="11">
    <source>
        <dbReference type="PROSITE" id="PS50109"/>
    </source>
</evidence>
<dbReference type="SMART" id="SM00387">
    <property type="entry name" value="HATPase_c"/>
    <property type="match status" value="1"/>
</dbReference>
<dbReference type="PRINTS" id="PR00344">
    <property type="entry name" value="BCTRLSENSOR"/>
</dbReference>
<evidence type="ECO:0000313" key="13">
    <source>
        <dbReference type="Proteomes" id="UP000618943"/>
    </source>
</evidence>
<keyword evidence="9" id="KW-0902">Two-component regulatory system</keyword>
<evidence type="ECO:0000313" key="12">
    <source>
        <dbReference type="EMBL" id="MBK3497400.1"/>
    </source>
</evidence>
<name>A0ABS1HDD4_9BACL</name>
<dbReference type="EMBL" id="JAEOAH010000069">
    <property type="protein sequence ID" value="MBK3497400.1"/>
    <property type="molecule type" value="Genomic_DNA"/>
</dbReference>
<accession>A0ABS1HDD4</accession>
<keyword evidence="8" id="KW-0067">ATP-binding</keyword>
<keyword evidence="10" id="KW-0472">Membrane</keyword>
<comment type="catalytic activity">
    <reaction evidence="1">
        <text>ATP + protein L-histidine = ADP + protein N-phospho-L-histidine.</text>
        <dbReference type="EC" id="2.7.13.3"/>
    </reaction>
</comment>
<feature type="transmembrane region" description="Helical" evidence="10">
    <location>
        <begin position="12"/>
        <end position="32"/>
    </location>
</feature>
<keyword evidence="13" id="KW-1185">Reference proteome</keyword>
<feature type="domain" description="Histidine kinase" evidence="11">
    <location>
        <begin position="199"/>
        <end position="413"/>
    </location>
</feature>
<dbReference type="Gene3D" id="1.10.287.130">
    <property type="match status" value="1"/>
</dbReference>
<keyword evidence="6" id="KW-0547">Nucleotide-binding</keyword>
<dbReference type="Pfam" id="PF02518">
    <property type="entry name" value="HATPase_c"/>
    <property type="match status" value="1"/>
</dbReference>
<keyword evidence="10" id="KW-1133">Transmembrane helix</keyword>
<dbReference type="EC" id="2.7.13.3" evidence="3"/>
<dbReference type="Pfam" id="PF00512">
    <property type="entry name" value="HisKA"/>
    <property type="match status" value="1"/>
</dbReference>